<gene>
    <name evidence="2" type="ORF">PTTT1_LOCUS46393</name>
</gene>
<organism evidence="2">
    <name type="scientific">Phaeodactylum tricornutum</name>
    <name type="common">Diatom</name>
    <dbReference type="NCBI Taxonomy" id="2850"/>
    <lineage>
        <taxon>Eukaryota</taxon>
        <taxon>Sar</taxon>
        <taxon>Stramenopiles</taxon>
        <taxon>Ochrophyta</taxon>
        <taxon>Bacillariophyta</taxon>
        <taxon>Bacillariophyceae</taxon>
        <taxon>Bacillariophycidae</taxon>
        <taxon>Naviculales</taxon>
        <taxon>Phaeodactylaceae</taxon>
        <taxon>Phaeodactylum</taxon>
    </lineage>
</organism>
<feature type="region of interest" description="Disordered" evidence="1">
    <location>
        <begin position="22"/>
        <end position="112"/>
    </location>
</feature>
<dbReference type="AlphaFoldDB" id="A0A8J9TLE5"/>
<sequence>MSVDPPKRDKFAALAQQLQLKQASSNVSQSIQIAPQGDKLAAMGAARSTNEDSLSNRSDALRAPRRDKLAAMGQRISPSTGEASLLPESPKQKEQEEAQESRRNAMEERARQRDSVWKDLERAEAATIKLLQLAQETAATLADATNSVIPLTTLSKNAAAYRDTLSNIHDWLSPHSSLVVAYQAPSRTNHVYEARVEWRLAEEKRALLQEFLRLHKHQESVAIEDDALPVTDILKRKRDE</sequence>
<dbReference type="EMBL" id="OU594947">
    <property type="protein sequence ID" value="CAG9290946.1"/>
    <property type="molecule type" value="Genomic_DNA"/>
</dbReference>
<feature type="compositionally biased region" description="Basic and acidic residues" evidence="1">
    <location>
        <begin position="59"/>
        <end position="69"/>
    </location>
</feature>
<reference evidence="2" key="1">
    <citation type="submission" date="2022-02" db="EMBL/GenBank/DDBJ databases">
        <authorList>
            <person name="Giguere J D."/>
        </authorList>
    </citation>
    <scope>NUCLEOTIDE SEQUENCE</scope>
    <source>
        <strain evidence="2">CCAP 1055/1</strain>
    </source>
</reference>
<feature type="compositionally biased region" description="Polar residues" evidence="1">
    <location>
        <begin position="24"/>
        <end position="33"/>
    </location>
</feature>
<dbReference type="Proteomes" id="UP000836788">
    <property type="component" value="Chromosome 6"/>
</dbReference>
<accession>A0A8J9TLE5</accession>
<evidence type="ECO:0000313" key="2">
    <source>
        <dbReference type="EMBL" id="CAG9290946.1"/>
    </source>
</evidence>
<evidence type="ECO:0000256" key="1">
    <source>
        <dbReference type="SAM" id="MobiDB-lite"/>
    </source>
</evidence>
<proteinExistence type="predicted"/>
<name>A0A8J9TLE5_PHATR</name>
<protein>
    <submittedName>
        <fullName evidence="2">Uncharacterized protein</fullName>
    </submittedName>
</protein>
<feature type="compositionally biased region" description="Polar residues" evidence="1">
    <location>
        <begin position="47"/>
        <end position="58"/>
    </location>
</feature>
<feature type="compositionally biased region" description="Basic and acidic residues" evidence="1">
    <location>
        <begin position="90"/>
        <end position="112"/>
    </location>
</feature>